<name>A0ABU8YWU8_9CYAN</name>
<dbReference type="Proteomes" id="UP001384579">
    <property type="component" value="Unassembled WGS sequence"/>
</dbReference>
<dbReference type="RefSeq" id="WP_180274509.1">
    <property type="nucleotide sequence ID" value="NZ_JBBLXS010000851.1"/>
</dbReference>
<evidence type="ECO:0000313" key="1">
    <source>
        <dbReference type="EMBL" id="MEK0188955.1"/>
    </source>
</evidence>
<reference evidence="1 2" key="1">
    <citation type="journal article" date="2020" name="Harmful Algae">
        <title>Molecular and morphological characterization of a novel dihydroanatoxin-a producing Microcoleus species (cyanobacteria) from the Russian River, California, USA.</title>
        <authorList>
            <person name="Conklin K.Y."/>
            <person name="Stancheva R."/>
            <person name="Otten T.G."/>
            <person name="Fadness R."/>
            <person name="Boyer G.L."/>
            <person name="Read B."/>
            <person name="Zhang X."/>
            <person name="Sheath R.G."/>
        </authorList>
    </citation>
    <scope>NUCLEOTIDE SEQUENCE [LARGE SCALE GENOMIC DNA]</scope>
    <source>
        <strain evidence="1 2">PTRS2</strain>
    </source>
</reference>
<dbReference type="EMBL" id="JBBLXS010000851">
    <property type="protein sequence ID" value="MEK0188955.1"/>
    <property type="molecule type" value="Genomic_DNA"/>
</dbReference>
<keyword evidence="2" id="KW-1185">Reference proteome</keyword>
<evidence type="ECO:0000313" key="2">
    <source>
        <dbReference type="Proteomes" id="UP001384579"/>
    </source>
</evidence>
<protein>
    <submittedName>
        <fullName evidence="1">Uncharacterized protein</fullName>
    </submittedName>
</protein>
<sequence>MNILLKNYCVMVEFPDVSGAEHLEMLQLRDELAKVESQLSEEEKGLLANADRRLVEQAREFYEELSRFVDLTQKRKFEEITPQRWWWYLDVLALLPNLMKQELTSGVV</sequence>
<comment type="caution">
    <text evidence="1">The sequence shown here is derived from an EMBL/GenBank/DDBJ whole genome shotgun (WGS) entry which is preliminary data.</text>
</comment>
<accession>A0ABU8YWU8</accession>
<organism evidence="1 2">
    <name type="scientific">Microcoleus anatoxicus PTRS2</name>
    <dbReference type="NCBI Taxonomy" id="2705321"/>
    <lineage>
        <taxon>Bacteria</taxon>
        <taxon>Bacillati</taxon>
        <taxon>Cyanobacteriota</taxon>
        <taxon>Cyanophyceae</taxon>
        <taxon>Oscillatoriophycideae</taxon>
        <taxon>Oscillatoriales</taxon>
        <taxon>Microcoleaceae</taxon>
        <taxon>Microcoleus</taxon>
        <taxon>Microcoleus anatoxicus</taxon>
    </lineage>
</organism>
<gene>
    <name evidence="1" type="ORF">WMG39_29515</name>
</gene>
<proteinExistence type="predicted"/>